<dbReference type="Proteomes" id="UP001366166">
    <property type="component" value="Chromosome"/>
</dbReference>
<evidence type="ECO:0000313" key="2">
    <source>
        <dbReference type="Proteomes" id="UP001366166"/>
    </source>
</evidence>
<gene>
    <name evidence="1" type="ORF">FAK_40830</name>
</gene>
<dbReference type="KEGG" id="dmp:FAK_40830"/>
<protein>
    <submittedName>
        <fullName evidence="1">Uncharacterized protein</fullName>
    </submittedName>
</protein>
<name>A0AAU9EKX1_9BACT</name>
<evidence type="ECO:0000313" key="1">
    <source>
        <dbReference type="EMBL" id="BEQ17017.1"/>
    </source>
</evidence>
<dbReference type="EMBL" id="AP028679">
    <property type="protein sequence ID" value="BEQ17017.1"/>
    <property type="molecule type" value="Genomic_DNA"/>
</dbReference>
<reference evidence="2" key="1">
    <citation type="journal article" date="2023" name="Arch. Microbiol.">
        <title>Desulfoferula mesophilus gen. nov. sp. nov., a mesophilic sulfate-reducing bacterium isolated from a brackish lake sediment.</title>
        <authorList>
            <person name="Watanabe T."/>
            <person name="Yabe T."/>
            <person name="Tsuji J.M."/>
            <person name="Fukui M."/>
        </authorList>
    </citation>
    <scope>NUCLEOTIDE SEQUENCE [LARGE SCALE GENOMIC DNA]</scope>
    <source>
        <strain evidence="2">12FAK</strain>
    </source>
</reference>
<accession>A0AAU9EKX1</accession>
<organism evidence="1 2">
    <name type="scientific">Desulfoferula mesophila</name>
    <dbReference type="NCBI Taxonomy" id="3058419"/>
    <lineage>
        <taxon>Bacteria</taxon>
        <taxon>Pseudomonadati</taxon>
        <taxon>Thermodesulfobacteriota</taxon>
        <taxon>Desulfarculia</taxon>
        <taxon>Desulfarculales</taxon>
        <taxon>Desulfarculaceae</taxon>
        <taxon>Desulfoferula</taxon>
    </lineage>
</organism>
<proteinExistence type="predicted"/>
<dbReference type="AlphaFoldDB" id="A0AAU9EKX1"/>
<keyword evidence="2" id="KW-1185">Reference proteome</keyword>
<sequence>MSVFDQVLALLQDPDPPSRNRHFARFAGQRGGRVHRLYQLYRSLAQEAARLAARPGAGVSLRHERDGLWLELHDPDLSYRRRCLVPPELGPYFSQRLAELR</sequence>
<dbReference type="RefSeq" id="WP_338603664.1">
    <property type="nucleotide sequence ID" value="NZ_AP028679.1"/>
</dbReference>